<sequence length="254" mass="28375">MSPPLPRANLPPASLLTTHKFTNISKFLHLASTDTTKPYILFTDVPQIVVDSLIESSVLDNDIKIHYNSISEDLLLKVPTQPTNLAQELFAAEIRKQAGSTLLNSNPAAVIAQGVINQPDLCSHPPGRSNPWPSVVVLTGYQAGMGYLREETQWWLTTSRMEVRKVILICLGRHKIRMEQWAPCGLVKYLEVVIAGRGETEMSVQGEELSLRTTDLFQRHLIMPWGVKLRFDGEFLKDMAGGVWGCEWPDGLLD</sequence>
<gene>
    <name evidence="1" type="ORF">ASPCADRAFT_7749</name>
</gene>
<dbReference type="VEuPathDB" id="FungiDB:ASPCADRAFT_7749"/>
<dbReference type="EMBL" id="KV907504">
    <property type="protein sequence ID" value="OOF93530.1"/>
    <property type="molecule type" value="Genomic_DNA"/>
</dbReference>
<accession>A0A1R3RGC4</accession>
<dbReference type="AlphaFoldDB" id="A0A1R3RGC4"/>
<organism evidence="1 2">
    <name type="scientific">Aspergillus carbonarius (strain ITEM 5010)</name>
    <dbReference type="NCBI Taxonomy" id="602072"/>
    <lineage>
        <taxon>Eukaryota</taxon>
        <taxon>Fungi</taxon>
        <taxon>Dikarya</taxon>
        <taxon>Ascomycota</taxon>
        <taxon>Pezizomycotina</taxon>
        <taxon>Eurotiomycetes</taxon>
        <taxon>Eurotiomycetidae</taxon>
        <taxon>Eurotiales</taxon>
        <taxon>Aspergillaceae</taxon>
        <taxon>Aspergillus</taxon>
        <taxon>Aspergillus subgen. Circumdati</taxon>
    </lineage>
</organism>
<name>A0A1R3RGC4_ASPC5</name>
<keyword evidence="2" id="KW-1185">Reference proteome</keyword>
<proteinExistence type="predicted"/>
<evidence type="ECO:0000313" key="2">
    <source>
        <dbReference type="Proteomes" id="UP000188318"/>
    </source>
</evidence>
<dbReference type="OrthoDB" id="76567at2759"/>
<protein>
    <submittedName>
        <fullName evidence="1">Uncharacterized protein</fullName>
    </submittedName>
</protein>
<dbReference type="OMA" id="WPEGLEY"/>
<reference evidence="2" key="1">
    <citation type="journal article" date="2017" name="Genome Biol.">
        <title>Comparative genomics reveals high biological diversity and specific adaptations in the industrially and medically important fungal genus Aspergillus.</title>
        <authorList>
            <person name="de Vries R.P."/>
            <person name="Riley R."/>
            <person name="Wiebenga A."/>
            <person name="Aguilar-Osorio G."/>
            <person name="Amillis S."/>
            <person name="Uchima C.A."/>
            <person name="Anderluh G."/>
            <person name="Asadollahi M."/>
            <person name="Askin M."/>
            <person name="Barry K."/>
            <person name="Battaglia E."/>
            <person name="Bayram O."/>
            <person name="Benocci T."/>
            <person name="Braus-Stromeyer S.A."/>
            <person name="Caldana C."/>
            <person name="Canovas D."/>
            <person name="Cerqueira G.C."/>
            <person name="Chen F."/>
            <person name="Chen W."/>
            <person name="Choi C."/>
            <person name="Clum A."/>
            <person name="Dos Santos R.A."/>
            <person name="Damasio A.R."/>
            <person name="Diallinas G."/>
            <person name="Emri T."/>
            <person name="Fekete E."/>
            <person name="Flipphi M."/>
            <person name="Freyberg S."/>
            <person name="Gallo A."/>
            <person name="Gournas C."/>
            <person name="Habgood R."/>
            <person name="Hainaut M."/>
            <person name="Harispe M.L."/>
            <person name="Henrissat B."/>
            <person name="Hilden K.S."/>
            <person name="Hope R."/>
            <person name="Hossain A."/>
            <person name="Karabika E."/>
            <person name="Karaffa L."/>
            <person name="Karanyi Z."/>
            <person name="Krasevec N."/>
            <person name="Kuo A."/>
            <person name="Kusch H."/>
            <person name="LaButti K."/>
            <person name="Lagendijk E.L."/>
            <person name="Lapidus A."/>
            <person name="Levasseur A."/>
            <person name="Lindquist E."/>
            <person name="Lipzen A."/>
            <person name="Logrieco A.F."/>
            <person name="MacCabe A."/>
            <person name="Maekelae M.R."/>
            <person name="Malavazi I."/>
            <person name="Melin P."/>
            <person name="Meyer V."/>
            <person name="Mielnichuk N."/>
            <person name="Miskei M."/>
            <person name="Molnar A.P."/>
            <person name="Mule G."/>
            <person name="Ngan C.Y."/>
            <person name="Orejas M."/>
            <person name="Orosz E."/>
            <person name="Ouedraogo J.P."/>
            <person name="Overkamp K.M."/>
            <person name="Park H.-S."/>
            <person name="Perrone G."/>
            <person name="Piumi F."/>
            <person name="Punt P.J."/>
            <person name="Ram A.F."/>
            <person name="Ramon A."/>
            <person name="Rauscher S."/>
            <person name="Record E."/>
            <person name="Riano-Pachon D.M."/>
            <person name="Robert V."/>
            <person name="Roehrig J."/>
            <person name="Ruller R."/>
            <person name="Salamov A."/>
            <person name="Salih N.S."/>
            <person name="Samson R.A."/>
            <person name="Sandor E."/>
            <person name="Sanguinetti M."/>
            <person name="Schuetze T."/>
            <person name="Sepcic K."/>
            <person name="Shelest E."/>
            <person name="Sherlock G."/>
            <person name="Sophianopoulou V."/>
            <person name="Squina F.M."/>
            <person name="Sun H."/>
            <person name="Susca A."/>
            <person name="Todd R.B."/>
            <person name="Tsang A."/>
            <person name="Unkles S.E."/>
            <person name="van de Wiele N."/>
            <person name="van Rossen-Uffink D."/>
            <person name="Oliveira J.V."/>
            <person name="Vesth T.C."/>
            <person name="Visser J."/>
            <person name="Yu J.-H."/>
            <person name="Zhou M."/>
            <person name="Andersen M.R."/>
            <person name="Archer D.B."/>
            <person name="Baker S.E."/>
            <person name="Benoit I."/>
            <person name="Brakhage A.A."/>
            <person name="Braus G.H."/>
            <person name="Fischer R."/>
            <person name="Frisvad J.C."/>
            <person name="Goldman G.H."/>
            <person name="Houbraken J."/>
            <person name="Oakley B."/>
            <person name="Pocsi I."/>
            <person name="Scazzocchio C."/>
            <person name="Seiboth B."/>
            <person name="vanKuyk P.A."/>
            <person name="Wortman J."/>
            <person name="Dyer P.S."/>
            <person name="Grigoriev I.V."/>
        </authorList>
    </citation>
    <scope>NUCLEOTIDE SEQUENCE [LARGE SCALE GENOMIC DNA]</scope>
    <source>
        <strain evidence="2">ITEM 5010</strain>
    </source>
</reference>
<dbReference type="Proteomes" id="UP000188318">
    <property type="component" value="Unassembled WGS sequence"/>
</dbReference>
<evidence type="ECO:0000313" key="1">
    <source>
        <dbReference type="EMBL" id="OOF93530.1"/>
    </source>
</evidence>